<dbReference type="InterPro" id="IPR036922">
    <property type="entry name" value="Rieske_2Fe-2S_sf"/>
</dbReference>
<name>A0A3N1NW15_9GAMM</name>
<dbReference type="GO" id="GO:0051537">
    <property type="term" value="F:2 iron, 2 sulfur cluster binding"/>
    <property type="evidence" value="ECO:0007669"/>
    <property type="project" value="UniProtKB-KW"/>
</dbReference>
<dbReference type="Gene3D" id="2.102.10.10">
    <property type="entry name" value="Rieske [2Fe-2S] iron-sulphur domain"/>
    <property type="match status" value="1"/>
</dbReference>
<keyword evidence="7" id="KW-1185">Reference proteome</keyword>
<dbReference type="Proteomes" id="UP000273643">
    <property type="component" value="Unassembled WGS sequence"/>
</dbReference>
<dbReference type="EMBL" id="RJUK01000001">
    <property type="protein sequence ID" value="ROQ19641.1"/>
    <property type="molecule type" value="Genomic_DNA"/>
</dbReference>
<evidence type="ECO:0000256" key="4">
    <source>
        <dbReference type="ARBA" id="ARBA00023014"/>
    </source>
</evidence>
<gene>
    <name evidence="6" type="ORF">EDC38_0226</name>
</gene>
<dbReference type="PROSITE" id="PS51296">
    <property type="entry name" value="RIESKE"/>
    <property type="match status" value="1"/>
</dbReference>
<organism evidence="6 7">
    <name type="scientific">Marinimicrobium koreense</name>
    <dbReference type="NCBI Taxonomy" id="306545"/>
    <lineage>
        <taxon>Bacteria</taxon>
        <taxon>Pseudomonadati</taxon>
        <taxon>Pseudomonadota</taxon>
        <taxon>Gammaproteobacteria</taxon>
        <taxon>Cellvibrionales</taxon>
        <taxon>Cellvibrionaceae</taxon>
        <taxon>Marinimicrobium</taxon>
    </lineage>
</organism>
<keyword evidence="4" id="KW-0411">Iron-sulfur</keyword>
<proteinExistence type="predicted"/>
<accession>A0A3N1NW15</accession>
<keyword evidence="1" id="KW-0001">2Fe-2S</keyword>
<evidence type="ECO:0000313" key="7">
    <source>
        <dbReference type="Proteomes" id="UP000273643"/>
    </source>
</evidence>
<sequence>MALGGKIMAYQALETLHQLYDGYRRVFRLAGQELLLLQEEGRTYLLVNRCPHMEAPLHKASVQGEVLRCPVHGIEFDLLSGRALNGPEGCVGPLAFVPIVYEGNTLGVDL</sequence>
<feature type="domain" description="Rieske" evidence="5">
    <location>
        <begin position="10"/>
        <end position="108"/>
    </location>
</feature>
<evidence type="ECO:0000313" key="6">
    <source>
        <dbReference type="EMBL" id="ROQ19641.1"/>
    </source>
</evidence>
<evidence type="ECO:0000259" key="5">
    <source>
        <dbReference type="PROSITE" id="PS51296"/>
    </source>
</evidence>
<keyword evidence="3" id="KW-0408">Iron</keyword>
<evidence type="ECO:0000256" key="3">
    <source>
        <dbReference type="ARBA" id="ARBA00023004"/>
    </source>
</evidence>
<reference evidence="6 7" key="1">
    <citation type="submission" date="2018-11" db="EMBL/GenBank/DDBJ databases">
        <title>Genomic Encyclopedia of Type Strains, Phase IV (KMG-IV): sequencing the most valuable type-strain genomes for metagenomic binning, comparative biology and taxonomic classification.</title>
        <authorList>
            <person name="Goeker M."/>
        </authorList>
    </citation>
    <scope>NUCLEOTIDE SEQUENCE [LARGE SCALE GENOMIC DNA]</scope>
    <source>
        <strain evidence="6 7">DSM 16974</strain>
    </source>
</reference>
<dbReference type="SUPFAM" id="SSF50022">
    <property type="entry name" value="ISP domain"/>
    <property type="match status" value="1"/>
</dbReference>
<dbReference type="AlphaFoldDB" id="A0A3N1NW15"/>
<evidence type="ECO:0000256" key="2">
    <source>
        <dbReference type="ARBA" id="ARBA00022723"/>
    </source>
</evidence>
<protein>
    <submittedName>
        <fullName evidence="6">Nitrite reductase/ring-hydroxylating ferredoxin subunit</fullName>
    </submittedName>
</protein>
<dbReference type="Pfam" id="PF00355">
    <property type="entry name" value="Rieske"/>
    <property type="match status" value="1"/>
</dbReference>
<dbReference type="CDD" id="cd03467">
    <property type="entry name" value="Rieske"/>
    <property type="match status" value="1"/>
</dbReference>
<evidence type="ECO:0000256" key="1">
    <source>
        <dbReference type="ARBA" id="ARBA00022714"/>
    </source>
</evidence>
<dbReference type="GO" id="GO:0046872">
    <property type="term" value="F:metal ion binding"/>
    <property type="evidence" value="ECO:0007669"/>
    <property type="project" value="UniProtKB-KW"/>
</dbReference>
<comment type="caution">
    <text evidence="6">The sequence shown here is derived from an EMBL/GenBank/DDBJ whole genome shotgun (WGS) entry which is preliminary data.</text>
</comment>
<dbReference type="InterPro" id="IPR017941">
    <property type="entry name" value="Rieske_2Fe-2S"/>
</dbReference>
<keyword evidence="2" id="KW-0479">Metal-binding</keyword>